<sequence>LWAVLVGINAYSSSSPPLHGCVSDVEKMVLFLINDLGMSEDHIQRLLTTSSDTSIDLEEHRRIQHGDNIIIYFSGHGASYRCSENYPAGDISTEGTIEALCPMDRTPSGTDISIPDISDREINTILTEISGTKGSHITFILDCCYSSSSTR</sequence>
<dbReference type="Proteomes" id="UP000217790">
    <property type="component" value="Unassembled WGS sequence"/>
</dbReference>
<dbReference type="PANTHER" id="PTHR48104">
    <property type="entry name" value="METACASPASE-4"/>
    <property type="match status" value="1"/>
</dbReference>
<organism evidence="3 4">
    <name type="scientific">Armillaria gallica</name>
    <name type="common">Bulbous honey fungus</name>
    <name type="synonym">Armillaria bulbosa</name>
    <dbReference type="NCBI Taxonomy" id="47427"/>
    <lineage>
        <taxon>Eukaryota</taxon>
        <taxon>Fungi</taxon>
        <taxon>Dikarya</taxon>
        <taxon>Basidiomycota</taxon>
        <taxon>Agaricomycotina</taxon>
        <taxon>Agaricomycetes</taxon>
        <taxon>Agaricomycetidae</taxon>
        <taxon>Agaricales</taxon>
        <taxon>Marasmiineae</taxon>
        <taxon>Physalacriaceae</taxon>
        <taxon>Armillaria</taxon>
    </lineage>
</organism>
<keyword evidence="4" id="KW-1185">Reference proteome</keyword>
<dbReference type="InParanoid" id="A0A2H3D338"/>
<dbReference type="GO" id="GO:0004197">
    <property type="term" value="F:cysteine-type endopeptidase activity"/>
    <property type="evidence" value="ECO:0007669"/>
    <property type="project" value="InterPro"/>
</dbReference>
<evidence type="ECO:0000259" key="2">
    <source>
        <dbReference type="Pfam" id="PF00656"/>
    </source>
</evidence>
<dbReference type="Gene3D" id="3.40.50.1460">
    <property type="match status" value="1"/>
</dbReference>
<dbReference type="Pfam" id="PF00656">
    <property type="entry name" value="Peptidase_C14"/>
    <property type="match status" value="1"/>
</dbReference>
<reference evidence="4" key="1">
    <citation type="journal article" date="2017" name="Nat. Ecol. Evol.">
        <title>Genome expansion and lineage-specific genetic innovations in the forest pathogenic fungi Armillaria.</title>
        <authorList>
            <person name="Sipos G."/>
            <person name="Prasanna A.N."/>
            <person name="Walter M.C."/>
            <person name="O'Connor E."/>
            <person name="Balint B."/>
            <person name="Krizsan K."/>
            <person name="Kiss B."/>
            <person name="Hess J."/>
            <person name="Varga T."/>
            <person name="Slot J."/>
            <person name="Riley R."/>
            <person name="Boka B."/>
            <person name="Rigling D."/>
            <person name="Barry K."/>
            <person name="Lee J."/>
            <person name="Mihaltcheva S."/>
            <person name="LaButti K."/>
            <person name="Lipzen A."/>
            <person name="Waldron R."/>
            <person name="Moloney N.M."/>
            <person name="Sperisen C."/>
            <person name="Kredics L."/>
            <person name="Vagvoelgyi C."/>
            <person name="Patrignani A."/>
            <person name="Fitzpatrick D."/>
            <person name="Nagy I."/>
            <person name="Doyle S."/>
            <person name="Anderson J.B."/>
            <person name="Grigoriev I.V."/>
            <person name="Gueldener U."/>
            <person name="Muensterkoetter M."/>
            <person name="Nagy L.G."/>
        </authorList>
    </citation>
    <scope>NUCLEOTIDE SEQUENCE [LARGE SCALE GENOMIC DNA]</scope>
    <source>
        <strain evidence="4">Ar21-2</strain>
    </source>
</reference>
<dbReference type="GO" id="GO:0005737">
    <property type="term" value="C:cytoplasm"/>
    <property type="evidence" value="ECO:0007669"/>
    <property type="project" value="TreeGrafter"/>
</dbReference>
<evidence type="ECO:0000256" key="1">
    <source>
        <dbReference type="ARBA" id="ARBA00009005"/>
    </source>
</evidence>
<dbReference type="GO" id="GO:0006508">
    <property type="term" value="P:proteolysis"/>
    <property type="evidence" value="ECO:0007669"/>
    <property type="project" value="InterPro"/>
</dbReference>
<dbReference type="OrthoDB" id="10255174at2759"/>
<evidence type="ECO:0000313" key="4">
    <source>
        <dbReference type="Proteomes" id="UP000217790"/>
    </source>
</evidence>
<proteinExistence type="inferred from homology"/>
<feature type="domain" description="Peptidase C14 caspase" evidence="2">
    <location>
        <begin position="2"/>
        <end position="145"/>
    </location>
</feature>
<accession>A0A2H3D338</accession>
<dbReference type="InterPro" id="IPR011600">
    <property type="entry name" value="Pept_C14_caspase"/>
</dbReference>
<dbReference type="AlphaFoldDB" id="A0A2H3D338"/>
<dbReference type="InterPro" id="IPR050452">
    <property type="entry name" value="Metacaspase"/>
</dbReference>
<feature type="non-terminal residue" evidence="3">
    <location>
        <position position="151"/>
    </location>
</feature>
<evidence type="ECO:0000313" key="3">
    <source>
        <dbReference type="EMBL" id="PBK82743.1"/>
    </source>
</evidence>
<gene>
    <name evidence="3" type="ORF">ARMGADRAFT_903963</name>
</gene>
<feature type="non-terminal residue" evidence="3">
    <location>
        <position position="1"/>
    </location>
</feature>
<comment type="similarity">
    <text evidence="1">Belongs to the peptidase C14B family.</text>
</comment>
<name>A0A2H3D338_ARMGA</name>
<protein>
    <recommendedName>
        <fullName evidence="2">Peptidase C14 caspase domain-containing protein</fullName>
    </recommendedName>
</protein>
<dbReference type="EMBL" id="KZ293713">
    <property type="protein sequence ID" value="PBK82743.1"/>
    <property type="molecule type" value="Genomic_DNA"/>
</dbReference>
<dbReference type="PANTHER" id="PTHR48104:SF30">
    <property type="entry name" value="METACASPASE-1"/>
    <property type="match status" value="1"/>
</dbReference>